<accession>A0A8E2BB69</accession>
<dbReference type="CDD" id="cd00448">
    <property type="entry name" value="YjgF_YER057c_UK114_family"/>
    <property type="match status" value="1"/>
</dbReference>
<dbReference type="PANTHER" id="PTHR11803:SF44">
    <property type="entry name" value="RUTC FAMILY PROTEIN YJGH"/>
    <property type="match status" value="1"/>
</dbReference>
<dbReference type="SUPFAM" id="SSF55298">
    <property type="entry name" value="YjgF-like"/>
    <property type="match status" value="1"/>
</dbReference>
<organism evidence="1 3">
    <name type="scientific">Aminobacter carboxidus</name>
    <dbReference type="NCBI Taxonomy" id="376165"/>
    <lineage>
        <taxon>Bacteria</taxon>
        <taxon>Pseudomonadati</taxon>
        <taxon>Pseudomonadota</taxon>
        <taxon>Alphaproteobacteria</taxon>
        <taxon>Hyphomicrobiales</taxon>
        <taxon>Phyllobacteriaceae</taxon>
        <taxon>Aminobacter</taxon>
    </lineage>
</organism>
<sequence length="127" mass="13929">MHKREINSPDAPMPAGGYAQAIEVTNNSRTLYISGQIPVAKDGSVPDDFDSQCWLAWRNVEAQLHAAGMNLDNLVKVTVFLSSRAYALDNRRIRAEVLGDRKIAMSVIIAGIFDEAWLLEIEGVATA</sequence>
<dbReference type="RefSeq" id="WP_184767342.1">
    <property type="nucleotide sequence ID" value="NZ_JACHGI010000001.1"/>
</dbReference>
<dbReference type="GO" id="GO:0005829">
    <property type="term" value="C:cytosol"/>
    <property type="evidence" value="ECO:0007669"/>
    <property type="project" value="TreeGrafter"/>
</dbReference>
<evidence type="ECO:0000313" key="4">
    <source>
        <dbReference type="Proteomes" id="UP000598227"/>
    </source>
</evidence>
<dbReference type="Proteomes" id="UP000598227">
    <property type="component" value="Unassembled WGS sequence"/>
</dbReference>
<evidence type="ECO:0000313" key="1">
    <source>
        <dbReference type="EMBL" id="MBB6464784.1"/>
    </source>
</evidence>
<evidence type="ECO:0000313" key="2">
    <source>
        <dbReference type="EMBL" id="MBE1206721.1"/>
    </source>
</evidence>
<dbReference type="AlphaFoldDB" id="A0A8E2BB69"/>
<dbReference type="PANTHER" id="PTHR11803">
    <property type="entry name" value="2-IMINOBUTANOATE/2-IMINOPROPANOATE DEAMINASE RIDA"/>
    <property type="match status" value="1"/>
</dbReference>
<dbReference type="Gene3D" id="3.30.1330.40">
    <property type="entry name" value="RutC-like"/>
    <property type="match status" value="1"/>
</dbReference>
<name>A0A8E2BB69_9HYPH</name>
<dbReference type="EMBL" id="JACZEP010000007">
    <property type="protein sequence ID" value="MBE1206721.1"/>
    <property type="molecule type" value="Genomic_DNA"/>
</dbReference>
<protein>
    <submittedName>
        <fullName evidence="1">Enamine deaminase RidA (YjgF/YER057c/UK114 family)</fullName>
    </submittedName>
    <submittedName>
        <fullName evidence="2">RidA family protein</fullName>
    </submittedName>
</protein>
<reference evidence="1 3" key="1">
    <citation type="submission" date="2020-08" db="EMBL/GenBank/DDBJ databases">
        <title>Genomic Encyclopedia of Type Strains, Phase IV (KMG-IV): sequencing the most valuable type-strain genomes for metagenomic binning, comparative biology and taxonomic classification.</title>
        <authorList>
            <person name="Goeker M."/>
        </authorList>
    </citation>
    <scope>NUCLEOTIDE SEQUENCE [LARGE SCALE GENOMIC DNA]</scope>
    <source>
        <strain evidence="1 3">DSM 17454</strain>
    </source>
</reference>
<proteinExistence type="predicted"/>
<keyword evidence="4" id="KW-1185">Reference proteome</keyword>
<comment type="caution">
    <text evidence="1">The sequence shown here is derived from an EMBL/GenBank/DDBJ whole genome shotgun (WGS) entry which is preliminary data.</text>
</comment>
<dbReference type="GO" id="GO:0019239">
    <property type="term" value="F:deaminase activity"/>
    <property type="evidence" value="ECO:0007669"/>
    <property type="project" value="TreeGrafter"/>
</dbReference>
<dbReference type="Proteomes" id="UP000532373">
    <property type="component" value="Unassembled WGS sequence"/>
</dbReference>
<dbReference type="EMBL" id="JACHGI010000001">
    <property type="protein sequence ID" value="MBB6464784.1"/>
    <property type="molecule type" value="Genomic_DNA"/>
</dbReference>
<gene>
    <name evidence="1" type="ORF">HNQ96_000631</name>
    <name evidence="2" type="ORF">IHE39_20710</name>
</gene>
<dbReference type="Pfam" id="PF01042">
    <property type="entry name" value="Ribonuc_L-PSP"/>
    <property type="match status" value="1"/>
</dbReference>
<dbReference type="InterPro" id="IPR006175">
    <property type="entry name" value="YjgF/YER057c/UK114"/>
</dbReference>
<dbReference type="InterPro" id="IPR035959">
    <property type="entry name" value="RutC-like_sf"/>
</dbReference>
<evidence type="ECO:0000313" key="3">
    <source>
        <dbReference type="Proteomes" id="UP000532373"/>
    </source>
</evidence>
<reference evidence="2 4" key="2">
    <citation type="submission" date="2020-09" db="EMBL/GenBank/DDBJ databases">
        <title>Draft Genome Sequence of Aminobacter carboxidus type strain DSM 1086, a soil Gram-negative carboxydobacterium.</title>
        <authorList>
            <person name="Turrini P."/>
            <person name="Tescari M."/>
            <person name="Artuso I."/>
            <person name="Lugli G.A."/>
            <person name="Frangipani E."/>
            <person name="Ventura M."/>
            <person name="Visca P."/>
        </authorList>
    </citation>
    <scope>NUCLEOTIDE SEQUENCE [LARGE SCALE GENOMIC DNA]</scope>
    <source>
        <strain evidence="2 4">DSM 1086</strain>
    </source>
</reference>